<organism evidence="8 9">
    <name type="scientific">Lysinibacillus alkalisoli</name>
    <dbReference type="NCBI Taxonomy" id="1911548"/>
    <lineage>
        <taxon>Bacteria</taxon>
        <taxon>Bacillati</taxon>
        <taxon>Bacillota</taxon>
        <taxon>Bacilli</taxon>
        <taxon>Bacillales</taxon>
        <taxon>Bacillaceae</taxon>
        <taxon>Lysinibacillus</taxon>
    </lineage>
</organism>
<feature type="transmembrane region" description="Helical" evidence="6">
    <location>
        <begin position="275"/>
        <end position="292"/>
    </location>
</feature>
<gene>
    <name evidence="8" type="primary">ywoG</name>
    <name evidence="8" type="ORF">GCM10007425_11930</name>
</gene>
<evidence type="ECO:0000256" key="2">
    <source>
        <dbReference type="ARBA" id="ARBA00022448"/>
    </source>
</evidence>
<name>A0A917LFL4_9BACI</name>
<evidence type="ECO:0000256" key="4">
    <source>
        <dbReference type="ARBA" id="ARBA00022989"/>
    </source>
</evidence>
<dbReference type="PRINTS" id="PR01035">
    <property type="entry name" value="TCRTETA"/>
</dbReference>
<comment type="subcellular location">
    <subcellularLocation>
        <location evidence="1">Cell membrane</location>
        <topology evidence="1">Multi-pass membrane protein</topology>
    </subcellularLocation>
</comment>
<evidence type="ECO:0000256" key="3">
    <source>
        <dbReference type="ARBA" id="ARBA00022692"/>
    </source>
</evidence>
<keyword evidence="4 6" id="KW-1133">Transmembrane helix</keyword>
<keyword evidence="9" id="KW-1185">Reference proteome</keyword>
<evidence type="ECO:0000256" key="5">
    <source>
        <dbReference type="ARBA" id="ARBA00023136"/>
    </source>
</evidence>
<evidence type="ECO:0000259" key="7">
    <source>
        <dbReference type="PROSITE" id="PS50850"/>
    </source>
</evidence>
<evidence type="ECO:0000256" key="1">
    <source>
        <dbReference type="ARBA" id="ARBA00004651"/>
    </source>
</evidence>
<feature type="transmembrane region" description="Helical" evidence="6">
    <location>
        <begin position="12"/>
        <end position="37"/>
    </location>
</feature>
<dbReference type="PANTHER" id="PTHR23531">
    <property type="entry name" value="QUINOLENE RESISTANCE PROTEIN NORA"/>
    <property type="match status" value="1"/>
</dbReference>
<feature type="transmembrane region" description="Helical" evidence="6">
    <location>
        <begin position="166"/>
        <end position="186"/>
    </location>
</feature>
<evidence type="ECO:0000313" key="9">
    <source>
        <dbReference type="Proteomes" id="UP000616608"/>
    </source>
</evidence>
<feature type="transmembrane region" description="Helical" evidence="6">
    <location>
        <begin position="298"/>
        <end position="317"/>
    </location>
</feature>
<dbReference type="Pfam" id="PF07690">
    <property type="entry name" value="MFS_1"/>
    <property type="match status" value="1"/>
</dbReference>
<dbReference type="Gene3D" id="1.20.1250.20">
    <property type="entry name" value="MFS general substrate transporter like domains"/>
    <property type="match status" value="1"/>
</dbReference>
<dbReference type="GO" id="GO:0005886">
    <property type="term" value="C:plasma membrane"/>
    <property type="evidence" value="ECO:0007669"/>
    <property type="project" value="UniProtKB-SubCell"/>
</dbReference>
<evidence type="ECO:0000313" key="8">
    <source>
        <dbReference type="EMBL" id="GGG19010.1"/>
    </source>
</evidence>
<dbReference type="Proteomes" id="UP000616608">
    <property type="component" value="Unassembled WGS sequence"/>
</dbReference>
<dbReference type="InterPro" id="IPR011701">
    <property type="entry name" value="MFS"/>
</dbReference>
<dbReference type="AlphaFoldDB" id="A0A917LFL4"/>
<reference evidence="8" key="1">
    <citation type="journal article" date="2014" name="Int. J. Syst. Evol. Microbiol.">
        <title>Complete genome sequence of Corynebacterium casei LMG S-19264T (=DSM 44701T), isolated from a smear-ripened cheese.</title>
        <authorList>
            <consortium name="US DOE Joint Genome Institute (JGI-PGF)"/>
            <person name="Walter F."/>
            <person name="Albersmeier A."/>
            <person name="Kalinowski J."/>
            <person name="Ruckert C."/>
        </authorList>
    </citation>
    <scope>NUCLEOTIDE SEQUENCE</scope>
    <source>
        <strain evidence="8">CGMCC 1.15760</strain>
    </source>
</reference>
<feature type="transmembrane region" description="Helical" evidence="6">
    <location>
        <begin position="241"/>
        <end position="263"/>
    </location>
</feature>
<dbReference type="InterPro" id="IPR052714">
    <property type="entry name" value="MFS_Exporter"/>
</dbReference>
<keyword evidence="3 6" id="KW-0812">Transmembrane</keyword>
<dbReference type="InterPro" id="IPR036259">
    <property type="entry name" value="MFS_trans_sf"/>
</dbReference>
<accession>A0A917LFL4</accession>
<feature type="transmembrane region" description="Helical" evidence="6">
    <location>
        <begin position="337"/>
        <end position="357"/>
    </location>
</feature>
<dbReference type="PROSITE" id="PS50850">
    <property type="entry name" value="MFS"/>
    <property type="match status" value="1"/>
</dbReference>
<feature type="transmembrane region" description="Helical" evidence="6">
    <location>
        <begin position="363"/>
        <end position="382"/>
    </location>
</feature>
<protein>
    <submittedName>
        <fullName evidence="8">MFS-type transporter YwoG</fullName>
    </submittedName>
</protein>
<dbReference type="InterPro" id="IPR001958">
    <property type="entry name" value="Tet-R_TetA/multi-R_MdtG-like"/>
</dbReference>
<feature type="transmembrane region" description="Helical" evidence="6">
    <location>
        <begin position="138"/>
        <end position="160"/>
    </location>
</feature>
<evidence type="ECO:0000256" key="6">
    <source>
        <dbReference type="SAM" id="Phobius"/>
    </source>
</evidence>
<dbReference type="RefSeq" id="WP_308421627.1">
    <property type="nucleotide sequence ID" value="NZ_BMJT01000003.1"/>
</dbReference>
<proteinExistence type="predicted"/>
<reference evidence="8" key="2">
    <citation type="submission" date="2020-09" db="EMBL/GenBank/DDBJ databases">
        <authorList>
            <person name="Sun Q."/>
            <person name="Zhou Y."/>
        </authorList>
    </citation>
    <scope>NUCLEOTIDE SEQUENCE</scope>
    <source>
        <strain evidence="8">CGMCC 1.15760</strain>
    </source>
</reference>
<dbReference type="GO" id="GO:0022857">
    <property type="term" value="F:transmembrane transporter activity"/>
    <property type="evidence" value="ECO:0007669"/>
    <property type="project" value="InterPro"/>
</dbReference>
<dbReference type="EMBL" id="BMJT01000003">
    <property type="protein sequence ID" value="GGG19010.1"/>
    <property type="molecule type" value="Genomic_DNA"/>
</dbReference>
<feature type="transmembrane region" description="Helical" evidence="6">
    <location>
        <begin position="79"/>
        <end position="97"/>
    </location>
</feature>
<dbReference type="SUPFAM" id="SSF103473">
    <property type="entry name" value="MFS general substrate transporter"/>
    <property type="match status" value="1"/>
</dbReference>
<sequence length="395" mass="43142">MKQVAEKIWTPRFISLFLTNLAVFFVFYGLVTTLPLYAIDALGQTDKEAGLLLSVFLLSAIIVRPFSGKLLDVIGKRKMLLIGLAIYFLCTILYLWIKPLWLLLGLRFFHGIWFSIITTAAGSLAADIVPNSKKGTGLGYYSMSTNLAIVVGPLVGLLIIQKGDFNTLFLVLSSVVFLGGLLALTIKTHDLAAPKKTKLVFQWGDLFEKPSVPIAFIACLSSFAYASVLSFISVYAQQQGLMAAASWFYAVFAAAMISTRPYVGKLYDKKGPRAVIVPSFLFFAAGLFLLGYAEGTGLFLLAGAFVGIGYGSLNMSLQTQAIQATTPDRSSYATATYFTLFDVGIAVGSFVLGMIASQFTYKVVYLFSAVFALLVLALYLLIYRNVKQEKQIESL</sequence>
<dbReference type="InterPro" id="IPR020846">
    <property type="entry name" value="MFS_dom"/>
</dbReference>
<feature type="domain" description="Major facilitator superfamily (MFS) profile" evidence="7">
    <location>
        <begin position="8"/>
        <end position="387"/>
    </location>
</feature>
<keyword evidence="2" id="KW-0813">Transport</keyword>
<feature type="transmembrane region" description="Helical" evidence="6">
    <location>
        <begin position="214"/>
        <end position="235"/>
    </location>
</feature>
<keyword evidence="5 6" id="KW-0472">Membrane</keyword>
<feature type="transmembrane region" description="Helical" evidence="6">
    <location>
        <begin position="49"/>
        <end position="67"/>
    </location>
</feature>
<dbReference type="PANTHER" id="PTHR23531:SF2">
    <property type="entry name" value="PERMEASE"/>
    <property type="match status" value="1"/>
</dbReference>
<dbReference type="CDD" id="cd17489">
    <property type="entry name" value="MFS_YfcJ_like"/>
    <property type="match status" value="1"/>
</dbReference>
<comment type="caution">
    <text evidence="8">The sequence shown here is derived from an EMBL/GenBank/DDBJ whole genome shotgun (WGS) entry which is preliminary data.</text>
</comment>